<reference evidence="2" key="1">
    <citation type="submission" date="2023-10" db="EMBL/GenBank/DDBJ databases">
        <authorList>
            <person name="Chen Y."/>
            <person name="Shah S."/>
            <person name="Dougan E. K."/>
            <person name="Thang M."/>
            <person name="Chan C."/>
        </authorList>
    </citation>
    <scope>NUCLEOTIDE SEQUENCE [LARGE SCALE GENOMIC DNA]</scope>
</reference>
<organism evidence="2 3">
    <name type="scientific">Prorocentrum cordatum</name>
    <dbReference type="NCBI Taxonomy" id="2364126"/>
    <lineage>
        <taxon>Eukaryota</taxon>
        <taxon>Sar</taxon>
        <taxon>Alveolata</taxon>
        <taxon>Dinophyceae</taxon>
        <taxon>Prorocentrales</taxon>
        <taxon>Prorocentraceae</taxon>
        <taxon>Prorocentrum</taxon>
    </lineage>
</organism>
<feature type="region of interest" description="Disordered" evidence="1">
    <location>
        <begin position="72"/>
        <end position="104"/>
    </location>
</feature>
<dbReference type="EMBL" id="CAUYUJ010022606">
    <property type="protein sequence ID" value="CAK0911557.1"/>
    <property type="molecule type" value="Genomic_DNA"/>
</dbReference>
<evidence type="ECO:0000313" key="2">
    <source>
        <dbReference type="EMBL" id="CAK0911557.1"/>
    </source>
</evidence>
<evidence type="ECO:0000313" key="3">
    <source>
        <dbReference type="Proteomes" id="UP001189429"/>
    </source>
</evidence>
<accession>A0ABN9YFD3</accession>
<evidence type="ECO:0000256" key="1">
    <source>
        <dbReference type="SAM" id="MobiDB-lite"/>
    </source>
</evidence>
<keyword evidence="3" id="KW-1185">Reference proteome</keyword>
<comment type="caution">
    <text evidence="2">The sequence shown here is derived from an EMBL/GenBank/DDBJ whole genome shotgun (WGS) entry which is preliminary data.</text>
</comment>
<dbReference type="Proteomes" id="UP001189429">
    <property type="component" value="Unassembled WGS sequence"/>
</dbReference>
<name>A0ABN9YFD3_9DINO</name>
<gene>
    <name evidence="2" type="ORF">PCOR1329_LOCUS85406</name>
</gene>
<feature type="non-terminal residue" evidence="2">
    <location>
        <position position="104"/>
    </location>
</feature>
<sequence>MPQLDAAGVLQALEAREDTPGAQDGFDAGASVLLASLPPAPRRCPWGPLSWYAPVVHVKRHSAAERFSVMGNAKARRESGQLASADVPEGGGPPEAHPFSSSSS</sequence>
<protein>
    <submittedName>
        <fullName evidence="2">Uncharacterized protein</fullName>
    </submittedName>
</protein>
<proteinExistence type="predicted"/>